<sequence length="894" mass="99451">MEIEEQLQGSKSVTVITPKVTVTEPAVGGNQTDHFVNKGRNGIQSRDESLDSDVAKEIRYLDEVLESNCCESVVENGSNTAAPCEPVSIAVDGHDPSVSVTSDSPVSAASNVITVVRKEPAFIHMEKADEVKSNGHSPSTRKVETSPELNNVAKEQQIDSSRRFSKDGEVAMITLKKEAKFELRAYHEDKKPSKLFDDDDGKETYKIKKTRASDEIAELERARQEVIRSQAVKKNPSIAAKWNPPQEKPMEAHLDPDKLESHKKYAERKQKKQDGGLSPVSPKHKHHVFVAPEPININREDIVTEQIDFSAARRQFLMMENTSQPSTQYMHKRPLTTKGVSIKPVVKMSEPPKKGRNVASVTVSESAPLQREAVQIEATEVTVVKACKVSFVPEEGQESGIERISVSPQSTPQKEEWDVGQRLRISPDQCITVNATHDTVSNRLVDDEGFTRVRAVLTVLNDDDDNDISDHYSTSVSIPVPPEELDSGLDDLSLRSQDTTVLETLSNDFSIDNISDSGASNETMNVSLDHSLGGSQEFSQPATPQAINPVDREHGFYADKEESTYKREGISKCSDNGLYGQPYSLALDSDQQLQYQAEIVVQNAIQLALAQENHTNNHTEDVSQNQPVLVEQRMDLNSACKAQAPASNQPQTAAPLQEHKNCTPKSPLQELPEHEEKSCFQLPEAAEQSSVTETNAVSQPSLYRPEFSPFSDNANYLQPPDYSKNNVFVSHPQEPEVIAQTGPFKLRSRKQKTLSMIEQEIRAAQEREDELRRQRQAVRTVQSPTKFNLPSGCASKTTPGKIEKLKSSPPSPTTEAPVTSPQPDPTPQELDGSGQTRSRGLMETLMEDFEMEKVKRREKRDQPNVLEATRVTRRKSAMALRWEAGIYANHEDQQ</sequence>
<keyword evidence="2" id="KW-1003">Cell membrane</keyword>
<feature type="region of interest" description="Disordered" evidence="8">
    <location>
        <begin position="765"/>
        <end position="870"/>
    </location>
</feature>
<organism evidence="10 11">
    <name type="scientific">Callorhinchus milii</name>
    <name type="common">Ghost shark</name>
    <dbReference type="NCBI Taxonomy" id="7868"/>
    <lineage>
        <taxon>Eukaryota</taxon>
        <taxon>Metazoa</taxon>
        <taxon>Chordata</taxon>
        <taxon>Craniata</taxon>
        <taxon>Vertebrata</taxon>
        <taxon>Chondrichthyes</taxon>
        <taxon>Holocephali</taxon>
        <taxon>Chimaeriformes</taxon>
        <taxon>Callorhinchidae</taxon>
        <taxon>Callorhinchus</taxon>
    </lineage>
</organism>
<dbReference type="STRING" id="7868.ENSCMIP00000044477"/>
<reference evidence="10" key="4">
    <citation type="submission" date="2025-08" db="UniProtKB">
        <authorList>
            <consortium name="Ensembl"/>
        </authorList>
    </citation>
    <scope>IDENTIFICATION</scope>
</reference>
<reference evidence="10" key="5">
    <citation type="submission" date="2025-09" db="UniProtKB">
        <authorList>
            <consortium name="Ensembl"/>
        </authorList>
    </citation>
    <scope>IDENTIFICATION</scope>
</reference>
<feature type="compositionally biased region" description="Polar residues" evidence="8">
    <location>
        <begin position="645"/>
        <end position="654"/>
    </location>
</feature>
<dbReference type="InterPro" id="IPR029304">
    <property type="entry name" value="AKAP2_C"/>
</dbReference>
<keyword evidence="3" id="KW-0597">Phosphoprotein</keyword>
<accession>A0A4W3JP72</accession>
<evidence type="ECO:0000256" key="6">
    <source>
        <dbReference type="ARBA" id="ARBA00023288"/>
    </source>
</evidence>
<feature type="compositionally biased region" description="Basic and acidic residues" evidence="8">
    <location>
        <begin position="263"/>
        <end position="274"/>
    </location>
</feature>
<reference evidence="11" key="2">
    <citation type="journal article" date="2007" name="PLoS Biol.">
        <title>Survey sequencing and comparative analysis of the elephant shark (Callorhinchus milii) genome.</title>
        <authorList>
            <person name="Venkatesh B."/>
            <person name="Kirkness E.F."/>
            <person name="Loh Y.H."/>
            <person name="Halpern A.L."/>
            <person name="Lee A.P."/>
            <person name="Johnson J."/>
            <person name="Dandona N."/>
            <person name="Viswanathan L.D."/>
            <person name="Tay A."/>
            <person name="Venter J.C."/>
            <person name="Strausberg R.L."/>
            <person name="Brenner S."/>
        </authorList>
    </citation>
    <scope>NUCLEOTIDE SEQUENCE [LARGE SCALE GENOMIC DNA]</scope>
</reference>
<feature type="coiled-coil region" evidence="7">
    <location>
        <begin position="202"/>
        <end position="229"/>
    </location>
</feature>
<feature type="region of interest" description="Disordered" evidence="8">
    <location>
        <begin position="641"/>
        <end position="714"/>
    </location>
</feature>
<feature type="compositionally biased region" description="Basic and acidic residues" evidence="8">
    <location>
        <begin position="851"/>
        <end position="862"/>
    </location>
</feature>
<evidence type="ECO:0000313" key="10">
    <source>
        <dbReference type="Ensembl" id="ENSCMIP00000044477.1"/>
    </source>
</evidence>
<gene>
    <name evidence="10" type="primary">LOC103177720</name>
</gene>
<feature type="region of interest" description="Disordered" evidence="8">
    <location>
        <begin position="129"/>
        <end position="148"/>
    </location>
</feature>
<comment type="subcellular location">
    <subcellularLocation>
        <location evidence="1">Cell membrane</location>
        <topology evidence="1">Lipid-anchor</topology>
        <orientation evidence="1">Cytoplasmic side</orientation>
    </subcellularLocation>
</comment>
<dbReference type="Ensembl" id="ENSCMIT00000045116.1">
    <property type="protein sequence ID" value="ENSCMIP00000044477.1"/>
    <property type="gene ID" value="ENSCMIG00000018405.1"/>
</dbReference>
<dbReference type="Proteomes" id="UP000314986">
    <property type="component" value="Unassembled WGS sequence"/>
</dbReference>
<feature type="region of interest" description="Disordered" evidence="8">
    <location>
        <begin position="263"/>
        <end position="284"/>
    </location>
</feature>
<evidence type="ECO:0000256" key="8">
    <source>
        <dbReference type="SAM" id="MobiDB-lite"/>
    </source>
</evidence>
<evidence type="ECO:0000256" key="4">
    <source>
        <dbReference type="ARBA" id="ARBA00023054"/>
    </source>
</evidence>
<dbReference type="AlphaFoldDB" id="A0A4W3JP72"/>
<dbReference type="PANTHER" id="PTHR10498:SF10">
    <property type="entry name" value="PALM2 AND AKAP2 FUSION-RELATED"/>
    <property type="match status" value="1"/>
</dbReference>
<evidence type="ECO:0000256" key="5">
    <source>
        <dbReference type="ARBA" id="ARBA00023136"/>
    </source>
</evidence>
<name>A0A4W3JP72_CALMI</name>
<keyword evidence="6" id="KW-0449">Lipoprotein</keyword>
<evidence type="ECO:0000259" key="9">
    <source>
        <dbReference type="Pfam" id="PF15304"/>
    </source>
</evidence>
<dbReference type="InParanoid" id="A0A4W3JP72"/>
<keyword evidence="4 7" id="KW-0175">Coiled coil</keyword>
<feature type="region of interest" description="Disordered" evidence="8">
    <location>
        <begin position="25"/>
        <end position="49"/>
    </location>
</feature>
<dbReference type="GeneTree" id="ENSGT00930000151059"/>
<feature type="domain" description="A-kinase anchor protein 2 C-terminal" evidence="9">
    <location>
        <begin position="742"/>
        <end position="888"/>
    </location>
</feature>
<dbReference type="OrthoDB" id="9941155at2759"/>
<dbReference type="GeneID" id="103177720"/>
<evidence type="ECO:0000256" key="2">
    <source>
        <dbReference type="ARBA" id="ARBA00022475"/>
    </source>
</evidence>
<evidence type="ECO:0000256" key="1">
    <source>
        <dbReference type="ARBA" id="ARBA00004342"/>
    </source>
</evidence>
<evidence type="ECO:0000256" key="7">
    <source>
        <dbReference type="SAM" id="Coils"/>
    </source>
</evidence>
<dbReference type="GO" id="GO:0005886">
    <property type="term" value="C:plasma membrane"/>
    <property type="evidence" value="ECO:0007669"/>
    <property type="project" value="UniProtKB-SubCell"/>
</dbReference>
<feature type="compositionally biased region" description="Polar residues" evidence="8">
    <location>
        <begin position="779"/>
        <end position="798"/>
    </location>
</feature>
<keyword evidence="11" id="KW-1185">Reference proteome</keyword>
<evidence type="ECO:0000313" key="11">
    <source>
        <dbReference type="Proteomes" id="UP000314986"/>
    </source>
</evidence>
<protein>
    <submittedName>
        <fullName evidence="10">PALM2 and AKAP2 fusion</fullName>
    </submittedName>
</protein>
<feature type="compositionally biased region" description="Polar residues" evidence="8">
    <location>
        <begin position="687"/>
        <end position="701"/>
    </location>
</feature>
<dbReference type="OMA" id="HPSFHPE"/>
<dbReference type="PANTHER" id="PTHR10498">
    <property type="entry name" value="PARALEMMIN-RELATED"/>
    <property type="match status" value="1"/>
</dbReference>
<evidence type="ECO:0000256" key="3">
    <source>
        <dbReference type="ARBA" id="ARBA00022553"/>
    </source>
</evidence>
<keyword evidence="5" id="KW-0472">Membrane</keyword>
<proteinExistence type="predicted"/>
<reference evidence="11" key="3">
    <citation type="journal article" date="2014" name="Nature">
        <title>Elephant shark genome provides unique insights into gnathostome evolution.</title>
        <authorList>
            <consortium name="International Elephant Shark Genome Sequencing Consortium"/>
            <person name="Venkatesh B."/>
            <person name="Lee A.P."/>
            <person name="Ravi V."/>
            <person name="Maurya A.K."/>
            <person name="Lian M.M."/>
            <person name="Swann J.B."/>
            <person name="Ohta Y."/>
            <person name="Flajnik M.F."/>
            <person name="Sutoh Y."/>
            <person name="Kasahara M."/>
            <person name="Hoon S."/>
            <person name="Gangu V."/>
            <person name="Roy S.W."/>
            <person name="Irimia M."/>
            <person name="Korzh V."/>
            <person name="Kondrychyn I."/>
            <person name="Lim Z.W."/>
            <person name="Tay B.H."/>
            <person name="Tohari S."/>
            <person name="Kong K.W."/>
            <person name="Ho S."/>
            <person name="Lorente-Galdos B."/>
            <person name="Quilez J."/>
            <person name="Marques-Bonet T."/>
            <person name="Raney B.J."/>
            <person name="Ingham P.W."/>
            <person name="Tay A."/>
            <person name="Hillier L.W."/>
            <person name="Minx P."/>
            <person name="Boehm T."/>
            <person name="Wilson R.K."/>
            <person name="Brenner S."/>
            <person name="Warren W.C."/>
        </authorList>
    </citation>
    <scope>NUCLEOTIDE SEQUENCE [LARGE SCALE GENOMIC DNA]</scope>
</reference>
<dbReference type="Pfam" id="PF15304">
    <property type="entry name" value="AKAP2_C"/>
    <property type="match status" value="1"/>
</dbReference>
<reference evidence="11" key="1">
    <citation type="journal article" date="2006" name="Science">
        <title>Ancient noncoding elements conserved in the human genome.</title>
        <authorList>
            <person name="Venkatesh B."/>
            <person name="Kirkness E.F."/>
            <person name="Loh Y.H."/>
            <person name="Halpern A.L."/>
            <person name="Lee A.P."/>
            <person name="Johnson J."/>
            <person name="Dandona N."/>
            <person name="Viswanathan L.D."/>
            <person name="Tay A."/>
            <person name="Venter J.C."/>
            <person name="Strausberg R.L."/>
            <person name="Brenner S."/>
        </authorList>
    </citation>
    <scope>NUCLEOTIDE SEQUENCE [LARGE SCALE GENOMIC DNA]</scope>
</reference>